<dbReference type="Proteomes" id="UP000007460">
    <property type="component" value="Chromosome"/>
</dbReference>
<feature type="domain" description="4Fe-4S Mo/W bis-MGD-type" evidence="5">
    <location>
        <begin position="14"/>
        <end position="72"/>
    </location>
</feature>
<keyword evidence="7" id="KW-1185">Reference proteome</keyword>
<dbReference type="InterPro" id="IPR009010">
    <property type="entry name" value="Asp_de-COase-like_dom_sf"/>
</dbReference>
<dbReference type="EC" id="1.8.99.-" evidence="6"/>
<dbReference type="SUPFAM" id="SSF53706">
    <property type="entry name" value="Formate dehydrogenase/DMSO reductase, domains 1-3"/>
    <property type="match status" value="1"/>
</dbReference>
<dbReference type="eggNOG" id="COG0243">
    <property type="taxonomic scope" value="Bacteria"/>
</dbReference>
<dbReference type="InterPro" id="IPR006656">
    <property type="entry name" value="Mopterin_OxRdtase"/>
</dbReference>
<dbReference type="InterPro" id="IPR037920">
    <property type="entry name" value="YoaE_C"/>
</dbReference>
<dbReference type="HOGENOM" id="CLU_000422_13_3_5"/>
<evidence type="ECO:0000313" key="7">
    <source>
        <dbReference type="Proteomes" id="UP000007460"/>
    </source>
</evidence>
<keyword evidence="2" id="KW-0479">Metal-binding</keyword>
<dbReference type="Gene3D" id="2.40.40.20">
    <property type="match status" value="1"/>
</dbReference>
<evidence type="ECO:0000256" key="4">
    <source>
        <dbReference type="ARBA" id="ARBA00023014"/>
    </source>
</evidence>
<keyword evidence="3" id="KW-0408">Iron</keyword>
<dbReference type="Gene3D" id="2.20.25.90">
    <property type="entry name" value="ADC-like domains"/>
    <property type="match status" value="1"/>
</dbReference>
<dbReference type="STRING" id="488538.SAR116_1733"/>
<evidence type="ECO:0000256" key="2">
    <source>
        <dbReference type="ARBA" id="ARBA00022723"/>
    </source>
</evidence>
<dbReference type="InterPro" id="IPR006963">
    <property type="entry name" value="Mopterin_OxRdtase_4Fe-4S_dom"/>
</dbReference>
<dbReference type="PROSITE" id="PS51669">
    <property type="entry name" value="4FE4S_MOW_BIS_MGD"/>
    <property type="match status" value="1"/>
</dbReference>
<keyword evidence="6" id="KW-0560">Oxidoreductase</keyword>
<comment type="similarity">
    <text evidence="1">Belongs to the prokaryotic molybdopterin-containing oxidoreductase family.</text>
</comment>
<evidence type="ECO:0000313" key="6">
    <source>
        <dbReference type="EMBL" id="ADE39976.1"/>
    </source>
</evidence>
<dbReference type="EMBL" id="CP001751">
    <property type="protein sequence ID" value="ADE39976.1"/>
    <property type="molecule type" value="Genomic_DNA"/>
</dbReference>
<accession>D5BMD3</accession>
<dbReference type="GO" id="GO:0046872">
    <property type="term" value="F:metal ion binding"/>
    <property type="evidence" value="ECO:0007669"/>
    <property type="project" value="UniProtKB-KW"/>
</dbReference>
<dbReference type="PANTHER" id="PTHR43742:SF6">
    <property type="entry name" value="OXIDOREDUCTASE YYAE-RELATED"/>
    <property type="match status" value="1"/>
</dbReference>
<dbReference type="InterPro" id="IPR050612">
    <property type="entry name" value="Prok_Mopterin_Oxidored"/>
</dbReference>
<sequence length="704" mass="77665">MTKIRHSEKSLETNINFKTVCPHDCPSACGLEVQISDTKEVLRVRGAIDQTYTDGVICAKVSRYKERLYHPERLTTPLRRIGRKGENKFEKISWDEALAEIVFRFTSIEATHGAKSIWLYYFAGTMGLLMRDGINRLSRAKGYSGMHGTICVTPSWTGFKAGTGLIAGVDPREMAESDCVVLWGTNPVSTQVNVMRHAVKARKTRGAKIVHIDVYHNATSRQADMALIIRPGTDAALACAVMHILFRDGLADLDYLAEYADQPEEFAAHLQSKTPQWASEITGLDVSEIEAFATLVGSTPRTYFRLGYGFARQRNGAVNMHAALCIATVTGAWQHKGGGAFHNNTNIYGWNKTLIEGLDMPSPPRMLDQSRIGEILTGDTAALKDGGPVHAMLIQNTNPAVVAPDSNRVLAGLSREDLFLVVHEQFMTETATFADIVLPATMFLEHDDLYQGGGHQYAMLGAKAVEAPGECWSNHDVISALGCRLGSSSDGFKKDAATLLDETLIASGRSDMTHMKKHPWQDCQPDFNKSHYLDGFAFDDGKFRFFVDWQEFLPKGYVDKEVLQCMPNMPDHWDVLETETPQMPFRLVTAPARQFLNSSFTETKTSRQLEGRPQVMIHPADAKKIGIADGSLCEIGNNRGRVVIHALHFEGLQPGVLIVESLWPNHSFVGGVGINSLTGADPVAPIGGVAFHDNAVWIKAYEQE</sequence>
<dbReference type="Gene3D" id="3.30.2070.10">
    <property type="entry name" value="Formate dehydrogenase/DMSO reductase"/>
    <property type="match status" value="1"/>
</dbReference>
<proteinExistence type="inferred from homology"/>
<reference evidence="6 7" key="1">
    <citation type="journal article" date="2010" name="J. Bacteriol.">
        <title>Complete genome sequence of "Candidatus Puniceispirillum marinum" IMCC1322, a representative of the SAR116 clade in the Alphaproteobacteria.</title>
        <authorList>
            <person name="Oh H.M."/>
            <person name="Kwon K.K."/>
            <person name="Kang I."/>
            <person name="Kang S.G."/>
            <person name="Lee J.H."/>
            <person name="Kim S.J."/>
            <person name="Cho J.C."/>
        </authorList>
    </citation>
    <scope>NUCLEOTIDE SEQUENCE [LARGE SCALE GENOMIC DNA]</scope>
    <source>
        <strain evidence="6 7">IMCC1322</strain>
    </source>
</reference>
<dbReference type="SMART" id="SM00926">
    <property type="entry name" value="Molybdop_Fe4S4"/>
    <property type="match status" value="1"/>
</dbReference>
<dbReference type="InterPro" id="IPR006657">
    <property type="entry name" value="MoPterin_dinucl-bd_dom"/>
</dbReference>
<dbReference type="AlphaFoldDB" id="D5BMD3"/>
<keyword evidence="4" id="KW-0411">Iron-sulfur</keyword>
<dbReference type="Gene3D" id="3.40.228.10">
    <property type="entry name" value="Dimethylsulfoxide Reductase, domain 2"/>
    <property type="match status" value="1"/>
</dbReference>
<dbReference type="Pfam" id="PF01568">
    <property type="entry name" value="Molydop_binding"/>
    <property type="match status" value="1"/>
</dbReference>
<organism evidence="6 7">
    <name type="scientific">Puniceispirillum marinum (strain IMCC1322)</name>
    <dbReference type="NCBI Taxonomy" id="488538"/>
    <lineage>
        <taxon>Bacteria</taxon>
        <taxon>Pseudomonadati</taxon>
        <taxon>Pseudomonadota</taxon>
        <taxon>Alphaproteobacteria</taxon>
        <taxon>Candidatus Puniceispirillales</taxon>
        <taxon>Candidatus Puniceispirillaceae</taxon>
        <taxon>Candidatus Puniceispirillum</taxon>
    </lineage>
</organism>
<dbReference type="RefSeq" id="WP_013046603.1">
    <property type="nucleotide sequence ID" value="NC_014010.1"/>
</dbReference>
<evidence type="ECO:0000259" key="5">
    <source>
        <dbReference type="PROSITE" id="PS51669"/>
    </source>
</evidence>
<dbReference type="KEGG" id="apb:SAR116_1733"/>
<protein>
    <submittedName>
        <fullName evidence="6">Molybdopterin oxidoreductase</fullName>
        <ecNumber evidence="6">1.8.99.-</ecNumber>
    </submittedName>
</protein>
<dbReference type="GO" id="GO:0016491">
    <property type="term" value="F:oxidoreductase activity"/>
    <property type="evidence" value="ECO:0007669"/>
    <property type="project" value="UniProtKB-KW"/>
</dbReference>
<dbReference type="Pfam" id="PF00384">
    <property type="entry name" value="Molybdopterin"/>
    <property type="match status" value="1"/>
</dbReference>
<dbReference type="CDD" id="cd02786">
    <property type="entry name" value="MopB_CT_3"/>
    <property type="match status" value="1"/>
</dbReference>
<dbReference type="SUPFAM" id="SSF50692">
    <property type="entry name" value="ADC-like"/>
    <property type="match status" value="1"/>
</dbReference>
<dbReference type="PANTHER" id="PTHR43742">
    <property type="entry name" value="TRIMETHYLAMINE-N-OXIDE REDUCTASE"/>
    <property type="match status" value="1"/>
</dbReference>
<evidence type="ECO:0000256" key="3">
    <source>
        <dbReference type="ARBA" id="ARBA00023004"/>
    </source>
</evidence>
<name>D5BMD3_PUNMI</name>
<dbReference type="CDD" id="cd02766">
    <property type="entry name" value="MopB_3"/>
    <property type="match status" value="1"/>
</dbReference>
<evidence type="ECO:0000256" key="1">
    <source>
        <dbReference type="ARBA" id="ARBA00010312"/>
    </source>
</evidence>
<dbReference type="Pfam" id="PF04879">
    <property type="entry name" value="Molybdop_Fe4S4"/>
    <property type="match status" value="1"/>
</dbReference>
<dbReference type="Gene3D" id="3.40.50.740">
    <property type="match status" value="1"/>
</dbReference>
<dbReference type="GO" id="GO:0043546">
    <property type="term" value="F:molybdopterin cofactor binding"/>
    <property type="evidence" value="ECO:0007669"/>
    <property type="project" value="InterPro"/>
</dbReference>
<dbReference type="GO" id="GO:0051536">
    <property type="term" value="F:iron-sulfur cluster binding"/>
    <property type="evidence" value="ECO:0007669"/>
    <property type="project" value="UniProtKB-KW"/>
</dbReference>
<gene>
    <name evidence="6" type="ordered locus">SAR116_1733</name>
</gene>